<dbReference type="Proteomes" id="UP000267900">
    <property type="component" value="Chromosome"/>
</dbReference>
<evidence type="ECO:0000313" key="1">
    <source>
        <dbReference type="EMBL" id="AZQ72771.1"/>
    </source>
</evidence>
<proteinExistence type="predicted"/>
<dbReference type="OrthoDB" id="3855658at2"/>
<name>A0A3S9PKB0_STRLT</name>
<dbReference type="EMBL" id="CP034587">
    <property type="protein sequence ID" value="AZQ72771.1"/>
    <property type="molecule type" value="Genomic_DNA"/>
</dbReference>
<dbReference type="RefSeq" id="WP_126915287.1">
    <property type="nucleotide sequence ID" value="NZ_CP034587.1"/>
</dbReference>
<organism evidence="1 2">
    <name type="scientific">Streptomyces luteoverticillatus</name>
    <name type="common">Streptoverticillium luteoverticillatus</name>
    <dbReference type="NCBI Taxonomy" id="66425"/>
    <lineage>
        <taxon>Bacteria</taxon>
        <taxon>Bacillati</taxon>
        <taxon>Actinomycetota</taxon>
        <taxon>Actinomycetes</taxon>
        <taxon>Kitasatosporales</taxon>
        <taxon>Streptomycetaceae</taxon>
        <taxon>Streptomyces</taxon>
    </lineage>
</organism>
<accession>A0A3S9PKB0</accession>
<reference evidence="1 2" key="1">
    <citation type="submission" date="2018-12" db="EMBL/GenBank/DDBJ databases">
        <title>The whole draft genome of Streptomyce luteoverticillatus CGMCC 15060.</title>
        <authorList>
            <person name="Feng Z."/>
            <person name="Chen G."/>
            <person name="Zhang J."/>
            <person name="Zhu H."/>
            <person name="Yu X."/>
            <person name="Zhang W."/>
            <person name="Zhang X."/>
        </authorList>
    </citation>
    <scope>NUCLEOTIDE SEQUENCE [LARGE SCALE GENOMIC DNA]</scope>
    <source>
        <strain evidence="1 2">CGMCC 15060</strain>
    </source>
</reference>
<evidence type="ECO:0000313" key="2">
    <source>
        <dbReference type="Proteomes" id="UP000267900"/>
    </source>
</evidence>
<sequence>MNAFLTLGGLAVAPLHKLAVTFGYLPAPTVWMSPIDPERLELAFHDELDAFEAWREALDIAPDAVAYGTQADGRTRVLSASTTYAGTGLDLVAYARIPDRP</sequence>
<keyword evidence="2" id="KW-1185">Reference proteome</keyword>
<gene>
    <name evidence="1" type="ORF">EKH77_17460</name>
</gene>
<protein>
    <submittedName>
        <fullName evidence="1">Uncharacterized protein</fullName>
    </submittedName>
</protein>
<dbReference type="AlphaFoldDB" id="A0A3S9PKB0"/>